<gene>
    <name evidence="5" type="ORF">SDC9_81774</name>
</gene>
<dbReference type="InterPro" id="IPR012910">
    <property type="entry name" value="Plug_dom"/>
</dbReference>
<dbReference type="Gene3D" id="2.60.40.1120">
    <property type="entry name" value="Carboxypeptidase-like, regulatory domain"/>
    <property type="match status" value="1"/>
</dbReference>
<feature type="domain" description="TonB-dependent receptor plug" evidence="4">
    <location>
        <begin position="143"/>
        <end position="220"/>
    </location>
</feature>
<evidence type="ECO:0000259" key="4">
    <source>
        <dbReference type="Pfam" id="PF07715"/>
    </source>
</evidence>
<proteinExistence type="predicted"/>
<dbReference type="SUPFAM" id="SSF49464">
    <property type="entry name" value="Carboxypeptidase regulatory domain-like"/>
    <property type="match status" value="1"/>
</dbReference>
<dbReference type="Gene3D" id="2.170.130.10">
    <property type="entry name" value="TonB-dependent receptor, plug domain"/>
    <property type="match status" value="1"/>
</dbReference>
<dbReference type="GO" id="GO:0009279">
    <property type="term" value="C:cell outer membrane"/>
    <property type="evidence" value="ECO:0007669"/>
    <property type="project" value="UniProtKB-SubCell"/>
</dbReference>
<evidence type="ECO:0000256" key="3">
    <source>
        <dbReference type="ARBA" id="ARBA00023237"/>
    </source>
</evidence>
<dbReference type="Gene3D" id="2.40.170.20">
    <property type="entry name" value="TonB-dependent receptor, beta-barrel domain"/>
    <property type="match status" value="1"/>
</dbReference>
<accession>A0A644ZBB8</accession>
<name>A0A644ZBB8_9ZZZZ</name>
<dbReference type="AlphaFoldDB" id="A0A644ZBB8"/>
<dbReference type="Pfam" id="PF13715">
    <property type="entry name" value="CarbopepD_reg_2"/>
    <property type="match status" value="1"/>
</dbReference>
<organism evidence="5">
    <name type="scientific">bioreactor metagenome</name>
    <dbReference type="NCBI Taxonomy" id="1076179"/>
    <lineage>
        <taxon>unclassified sequences</taxon>
        <taxon>metagenomes</taxon>
        <taxon>ecological metagenomes</taxon>
    </lineage>
</organism>
<dbReference type="Pfam" id="PF07715">
    <property type="entry name" value="Plug"/>
    <property type="match status" value="1"/>
</dbReference>
<sequence length="772" mass="87926">MKFFTTLVILLLFTTILPAQNKFTLSGVVSDGDNGETLPGASITVAELPGSGVSSNGYGYYALTLPEGEYNIRINYLGFNVTEFRLNLNANVVHNFKMKPQITALREVEILSVQRNNNITSDEIGVQKLQVKEIKNIPVFFGEHDIMKTLSLTPGTKSIREGNGGLYIRGGSSSHNLIMLDEATVYYPHHLLGFFSTFNSDAIKDITLYKGTAPAEYGGRISSVMDIRMKDGNNQHFGVNGGLGLIASRLTIEGPIVKDRGSFLISARRTYIDMLLKLVPDPALNSNTLNFYDLNAKLNFKINDRNRIFLSAYSGRDAFGVPTRMGLDWGNRTATIRWNHLWNEKLFSNTSFIYSDFDYNVDLFFDASTYSILSKIRNYTFRHEFQFFVTDRSTLIFGYATSNHTITPGQLKTIEGATVQPVKLQDRYSKEQVFFISNQITPTPNWNINLGLRMNIYDVYGPGDFYTYKNGVVTNTETFNEGKKVKAYRYPERRLNLSYIFDKKQSLKFSYASNMQNIHLISTSSASLPVDIWIMSGNNVRPQISDQFSLGYYRNFNDNMFHFSAETYIKWMQNQLDLKNGANILANEHIEGELLFGKGRAYGLELMLQKKYGKLNGWIGYTLSRTELKIPGINDWNWYPTRYDVTNDFSIVGIYDLSKHLSFSATWVYQTGNAVTFPTGKYEIDGVIKYYSDKRNGYRMPDYHRLDVGLTWNFKPKGKYESSLNLSVYNAYARKNAFSIDFEPDPVDPGKTRAVMTYLFSAIPSITYNFSF</sequence>
<evidence type="ECO:0000313" key="5">
    <source>
        <dbReference type="EMBL" id="MPM35184.1"/>
    </source>
</evidence>
<dbReference type="InterPro" id="IPR037066">
    <property type="entry name" value="Plug_dom_sf"/>
</dbReference>
<dbReference type="InterPro" id="IPR008969">
    <property type="entry name" value="CarboxyPept-like_regulatory"/>
</dbReference>
<keyword evidence="2" id="KW-0472">Membrane</keyword>
<dbReference type="InterPro" id="IPR036942">
    <property type="entry name" value="Beta-barrel_TonB_sf"/>
</dbReference>
<reference evidence="5" key="1">
    <citation type="submission" date="2019-08" db="EMBL/GenBank/DDBJ databases">
        <authorList>
            <person name="Kucharzyk K."/>
            <person name="Murdoch R.W."/>
            <person name="Higgins S."/>
            <person name="Loffler F."/>
        </authorList>
    </citation>
    <scope>NUCLEOTIDE SEQUENCE</scope>
</reference>
<keyword evidence="3" id="KW-0998">Cell outer membrane</keyword>
<protein>
    <recommendedName>
        <fullName evidence="4">TonB-dependent receptor plug domain-containing protein</fullName>
    </recommendedName>
</protein>
<comment type="subcellular location">
    <subcellularLocation>
        <location evidence="1">Cell outer membrane</location>
    </subcellularLocation>
</comment>
<dbReference type="SUPFAM" id="SSF56935">
    <property type="entry name" value="Porins"/>
    <property type="match status" value="1"/>
</dbReference>
<evidence type="ECO:0000256" key="1">
    <source>
        <dbReference type="ARBA" id="ARBA00004442"/>
    </source>
</evidence>
<evidence type="ECO:0000256" key="2">
    <source>
        <dbReference type="ARBA" id="ARBA00023136"/>
    </source>
</evidence>
<comment type="caution">
    <text evidence="5">The sequence shown here is derived from an EMBL/GenBank/DDBJ whole genome shotgun (WGS) entry which is preliminary data.</text>
</comment>
<dbReference type="EMBL" id="VSSQ01007204">
    <property type="protein sequence ID" value="MPM35184.1"/>
    <property type="molecule type" value="Genomic_DNA"/>
</dbReference>